<protein>
    <submittedName>
        <fullName evidence="1">Uncharacterized protein</fullName>
    </submittedName>
</protein>
<evidence type="ECO:0000313" key="1">
    <source>
        <dbReference type="EMBL" id="SVE53383.1"/>
    </source>
</evidence>
<organism evidence="1">
    <name type="scientific">marine metagenome</name>
    <dbReference type="NCBI Taxonomy" id="408172"/>
    <lineage>
        <taxon>unclassified sequences</taxon>
        <taxon>metagenomes</taxon>
        <taxon>ecological metagenomes</taxon>
    </lineage>
</organism>
<proteinExistence type="predicted"/>
<feature type="non-terminal residue" evidence="1">
    <location>
        <position position="52"/>
    </location>
</feature>
<sequence length="52" mass="5988">MFNKIIDYKADYIEIGFIKTSTMAFTLLIAKLWSPILSLDWYGYLIIGIVAI</sequence>
<reference evidence="1" key="1">
    <citation type="submission" date="2018-05" db="EMBL/GenBank/DDBJ databases">
        <authorList>
            <person name="Lanie J.A."/>
            <person name="Ng W.-L."/>
            <person name="Kazmierczak K.M."/>
            <person name="Andrzejewski T.M."/>
            <person name="Davidsen T.M."/>
            <person name="Wayne K.J."/>
            <person name="Tettelin H."/>
            <person name="Glass J.I."/>
            <person name="Rusch D."/>
            <person name="Podicherti R."/>
            <person name="Tsui H.-C.T."/>
            <person name="Winkler M.E."/>
        </authorList>
    </citation>
    <scope>NUCLEOTIDE SEQUENCE</scope>
</reference>
<gene>
    <name evidence="1" type="ORF">METZ01_LOCUS506237</name>
</gene>
<dbReference type="AlphaFoldDB" id="A0A383EAH3"/>
<dbReference type="EMBL" id="UINC01223965">
    <property type="protein sequence ID" value="SVE53383.1"/>
    <property type="molecule type" value="Genomic_DNA"/>
</dbReference>
<name>A0A383EAH3_9ZZZZ</name>
<accession>A0A383EAH3</accession>